<dbReference type="EnsemblPlants" id="MELO3C023697.2.1">
    <property type="protein sequence ID" value="MELO3C023697.2.1"/>
    <property type="gene ID" value="MELO3C023697.2"/>
</dbReference>
<protein>
    <submittedName>
        <fullName evidence="2">Uncharacterized protein</fullName>
    </submittedName>
</protein>
<feature type="compositionally biased region" description="Basic and acidic residues" evidence="1">
    <location>
        <begin position="56"/>
        <end position="69"/>
    </location>
</feature>
<evidence type="ECO:0000313" key="2">
    <source>
        <dbReference type="EnsemblPlants" id="MELO3C023697.2.1"/>
    </source>
</evidence>
<dbReference type="Gramene" id="MELO3C023697.2.1">
    <property type="protein sequence ID" value="MELO3C023697.2.1"/>
    <property type="gene ID" value="MELO3C023697.2"/>
</dbReference>
<feature type="region of interest" description="Disordered" evidence="1">
    <location>
        <begin position="56"/>
        <end position="75"/>
    </location>
</feature>
<accession>A0A9I9DUE0</accession>
<name>A0A9I9DUE0_CUCME</name>
<dbReference type="AlphaFoldDB" id="A0A9I9DUE0"/>
<reference evidence="2" key="1">
    <citation type="submission" date="2023-03" db="UniProtKB">
        <authorList>
            <consortium name="EnsemblPlants"/>
        </authorList>
    </citation>
    <scope>IDENTIFICATION</scope>
</reference>
<evidence type="ECO:0000256" key="1">
    <source>
        <dbReference type="SAM" id="MobiDB-lite"/>
    </source>
</evidence>
<proteinExistence type="predicted"/>
<sequence length="75" mass="8888">MGTSNVSTIRMLKKGHQCSKQNPQRYPHAHEDRRIVEVDAGQEDRWKIEVDVYHEDGKREHRREEKDQGHPCNLP</sequence>
<organism evidence="2">
    <name type="scientific">Cucumis melo</name>
    <name type="common">Muskmelon</name>
    <dbReference type="NCBI Taxonomy" id="3656"/>
    <lineage>
        <taxon>Eukaryota</taxon>
        <taxon>Viridiplantae</taxon>
        <taxon>Streptophyta</taxon>
        <taxon>Embryophyta</taxon>
        <taxon>Tracheophyta</taxon>
        <taxon>Spermatophyta</taxon>
        <taxon>Magnoliopsida</taxon>
        <taxon>eudicotyledons</taxon>
        <taxon>Gunneridae</taxon>
        <taxon>Pentapetalae</taxon>
        <taxon>rosids</taxon>
        <taxon>fabids</taxon>
        <taxon>Cucurbitales</taxon>
        <taxon>Cucurbitaceae</taxon>
        <taxon>Benincaseae</taxon>
        <taxon>Cucumis</taxon>
    </lineage>
</organism>